<evidence type="ECO:0000313" key="1">
    <source>
        <dbReference type="EMBL" id="MDU0808652.1"/>
    </source>
</evidence>
<evidence type="ECO:0000313" key="2">
    <source>
        <dbReference type="Proteomes" id="UP001249959"/>
    </source>
</evidence>
<comment type="caution">
    <text evidence="1">The sequence shown here is derived from an EMBL/GenBank/DDBJ whole genome shotgun (WGS) entry which is preliminary data.</text>
</comment>
<reference evidence="1 2" key="1">
    <citation type="submission" date="2023-09" db="EMBL/GenBank/DDBJ databases">
        <title>Aquirufa genomes.</title>
        <authorList>
            <person name="Pitt A."/>
        </authorList>
    </citation>
    <scope>NUCLEOTIDE SEQUENCE [LARGE SCALE GENOMIC DNA]</scope>
    <source>
        <strain evidence="1 2">LEOWEIH-7C</strain>
    </source>
</reference>
<accession>A0ABU3TS23</accession>
<protein>
    <submittedName>
        <fullName evidence="1">Uncharacterized protein</fullName>
    </submittedName>
</protein>
<name>A0ABU3TS23_9BACT</name>
<dbReference type="Proteomes" id="UP001249959">
    <property type="component" value="Unassembled WGS sequence"/>
</dbReference>
<keyword evidence="2" id="KW-1185">Reference proteome</keyword>
<proteinExistence type="predicted"/>
<sequence>MQKSAAHTFHIPVMGLGFTIDTPVKVGPFGISSVVSIVDDHLVEEMREAYSKEHNLHFAPIAKTEADFRAKRITAYLNLLLTLVQDKTTTIRNQAFEPASDIARYFELLPDHAPQKAEYLDMLATEDVCQKFIKQGNLRKYVVAGSIDVNIMSKVNKINYDKKGNALEKEFADALAALRGYAQSDLSSSIILSAGYNPMLYGYIETFPDFFPDTAGKLKKKIILKVSDYRSAVTQGKILAKKGIWVSEFRIESGLNCGGHAFATDGLLIGPILEEFKTNRQALMSELFEMCQKNLAEKGQNVFLQYPDMRVTVQGGIGTHAEDELLQEHYQTQGTGWGSPFLLVPEATQVDPATRKALAEAEESDYYMSHASPLGVPFNNFRKSSSEKQRLERIEKGRPGSPCTLEYLATNTEFTEKPICTASRKYQHAKLKQLAEQDLAENEYQKAYAEITEKVCLCTGLGTSALQNFDIKPAHHQHAVAICPGPNLAYFSGTFSLKEMVDHIYGRANILNTQQRPNLFVKELGLYVDYLKKEVEKSVESMTTKQERYLKTFRDNLLSGVAYYQNLNLPTLQDMKDELALWEAKIQSLPIPQVSIS</sequence>
<dbReference type="EMBL" id="JAVNWW010000002">
    <property type="protein sequence ID" value="MDU0808652.1"/>
    <property type="molecule type" value="Genomic_DNA"/>
</dbReference>
<organism evidence="1 2">
    <name type="scientific">Aquirufa regiilacus</name>
    <dbReference type="NCBI Taxonomy" id="3024868"/>
    <lineage>
        <taxon>Bacteria</taxon>
        <taxon>Pseudomonadati</taxon>
        <taxon>Bacteroidota</taxon>
        <taxon>Cytophagia</taxon>
        <taxon>Cytophagales</taxon>
        <taxon>Flectobacillaceae</taxon>
        <taxon>Aquirufa</taxon>
    </lineage>
</organism>
<dbReference type="RefSeq" id="WP_315574655.1">
    <property type="nucleotide sequence ID" value="NZ_JARDXH010000001.1"/>
</dbReference>
<gene>
    <name evidence="1" type="ORF">PQG45_06370</name>
</gene>